<dbReference type="PANTHER" id="PTHR33121:SF79">
    <property type="entry name" value="CYCLIC DI-GMP PHOSPHODIESTERASE PDED-RELATED"/>
    <property type="match status" value="1"/>
</dbReference>
<name>A0A9X3CKI4_9VIBR</name>
<dbReference type="Proteomes" id="UP001155586">
    <property type="component" value="Unassembled WGS sequence"/>
</dbReference>
<sequence>MVRKVVNQIQLLISVCFPHVAVLLAPEASAGNSPIHVAIEAGNTLHSSILEKVGEELGIEFRFREFTDYTRVFEALDSGEIDIVPGITYTRQRAKEYAFSEPVMSEQLYFTYPVKSSGEPIDPATVDTLGVDIASVYGRYLKGIDVNVVAFDTLDEAKLLLKTGQIDAVVSNISQAKLFASESFESINTGSYLPIRPASYITRKSDVQMVKMMRLIVGETVSDGYYINLVEQAKEDYVEFRTRAIREAFKRSGIYIEQPLRVRVENYYPYGYWTKENEEQVGLSVELFFAACDILEVRCENQTEKNSIWGEMLEEFKQGKFDVLTPVSITEERSHYMHFSHPFLSAPAHLMRRAGYKREAYTNVSELVHERVGVVVDDVNHELLSNLLPMKELQLYDSWKDMTNALLAKRVDYIAVDEIYLNSLLRDNPVLPVEKAVEITAHNIETATFAFRRTPELEEFEVFFSQALDLVTENINSKHIYVPDWQSLLRDNIKEKERVERGSTLVLIFLVLFLLVTVAAAVLYWRRAHIDAQTGLRNRSYLYQKYSQKLDDRRAIAFFHIQNSREINHSYGHVVCDEVAKFVAKKLLKGSKNTELSRDQQVYRFSDYEFVVACGRSPSIYEKLSNRVSELVYLFNGNPIKVKVAVGIYEGSNLSVKESLNYARVAMLKNRQEPLTFRLCDEEVLKEYEVETELNKLIKNGEIYQHIHYVYQPKFKDHKCVSAESLVRIALPKAGPISPYFFIRHLEKSNKMLEVGIKLIDINLSNCKALTDRGIKVAVNISAQQFSTVNFSQVINDLCFHHQLEPHDIILEMTETELAESYETMKANLLAVKKLGFRLSLDDFGIGYSSLSFLCQLPLDEVKIDRTFITRIHANRPSQQLIKSLVTVSQELGYTLIAEGVETEQEYQWLKDNQVEYYQGYYFSKPKPLEELLPEL</sequence>
<protein>
    <submittedName>
        <fullName evidence="4">EAL domain-containing protein</fullName>
    </submittedName>
</protein>
<accession>A0A9X3CKI4</accession>
<evidence type="ECO:0000256" key="1">
    <source>
        <dbReference type="SAM" id="Phobius"/>
    </source>
</evidence>
<keyword evidence="1" id="KW-0812">Transmembrane</keyword>
<dbReference type="InterPro" id="IPR029787">
    <property type="entry name" value="Nucleotide_cyclase"/>
</dbReference>
<dbReference type="SMART" id="SM00052">
    <property type="entry name" value="EAL"/>
    <property type="match status" value="1"/>
</dbReference>
<dbReference type="SMART" id="SM00062">
    <property type="entry name" value="PBPb"/>
    <property type="match status" value="2"/>
</dbReference>
<dbReference type="PROSITE" id="PS50883">
    <property type="entry name" value="EAL"/>
    <property type="match status" value="1"/>
</dbReference>
<dbReference type="Pfam" id="PF00497">
    <property type="entry name" value="SBP_bac_3"/>
    <property type="match status" value="2"/>
</dbReference>
<evidence type="ECO:0000313" key="5">
    <source>
        <dbReference type="Proteomes" id="UP001155586"/>
    </source>
</evidence>
<evidence type="ECO:0000259" key="3">
    <source>
        <dbReference type="PROSITE" id="PS50887"/>
    </source>
</evidence>
<dbReference type="GO" id="GO:0071111">
    <property type="term" value="F:cyclic-guanylate-specific phosphodiesterase activity"/>
    <property type="evidence" value="ECO:0007669"/>
    <property type="project" value="InterPro"/>
</dbReference>
<dbReference type="InterPro" id="IPR001633">
    <property type="entry name" value="EAL_dom"/>
</dbReference>
<dbReference type="InterPro" id="IPR000160">
    <property type="entry name" value="GGDEF_dom"/>
</dbReference>
<evidence type="ECO:0000259" key="2">
    <source>
        <dbReference type="PROSITE" id="PS50883"/>
    </source>
</evidence>
<dbReference type="Gene3D" id="3.30.70.270">
    <property type="match status" value="1"/>
</dbReference>
<feature type="domain" description="EAL" evidence="2">
    <location>
        <begin position="687"/>
        <end position="936"/>
    </location>
</feature>
<keyword evidence="5" id="KW-1185">Reference proteome</keyword>
<dbReference type="Pfam" id="PF00563">
    <property type="entry name" value="EAL"/>
    <property type="match status" value="1"/>
</dbReference>
<keyword evidence="1" id="KW-0472">Membrane</keyword>
<dbReference type="InterPro" id="IPR050706">
    <property type="entry name" value="Cyclic-di-GMP_PDE-like"/>
</dbReference>
<dbReference type="InterPro" id="IPR001638">
    <property type="entry name" value="Solute-binding_3/MltF_N"/>
</dbReference>
<dbReference type="SMART" id="SM00267">
    <property type="entry name" value="GGDEF"/>
    <property type="match status" value="1"/>
</dbReference>
<feature type="domain" description="GGDEF" evidence="3">
    <location>
        <begin position="552"/>
        <end position="682"/>
    </location>
</feature>
<dbReference type="SUPFAM" id="SSF55073">
    <property type="entry name" value="Nucleotide cyclase"/>
    <property type="match status" value="1"/>
</dbReference>
<dbReference type="AlphaFoldDB" id="A0A9X3CKI4"/>
<proteinExistence type="predicted"/>
<comment type="caution">
    <text evidence="4">The sequence shown here is derived from an EMBL/GenBank/DDBJ whole genome shotgun (WGS) entry which is preliminary data.</text>
</comment>
<dbReference type="Gene3D" id="3.40.190.10">
    <property type="entry name" value="Periplasmic binding protein-like II"/>
    <property type="match status" value="4"/>
</dbReference>
<dbReference type="RefSeq" id="WP_265689578.1">
    <property type="nucleotide sequence ID" value="NZ_JAKRRX010000256.1"/>
</dbReference>
<organism evidence="4 5">
    <name type="scientific">Vibrio paucivorans</name>
    <dbReference type="NCBI Taxonomy" id="2829489"/>
    <lineage>
        <taxon>Bacteria</taxon>
        <taxon>Pseudomonadati</taxon>
        <taxon>Pseudomonadota</taxon>
        <taxon>Gammaproteobacteria</taxon>
        <taxon>Vibrionales</taxon>
        <taxon>Vibrionaceae</taxon>
        <taxon>Vibrio</taxon>
    </lineage>
</organism>
<dbReference type="PANTHER" id="PTHR33121">
    <property type="entry name" value="CYCLIC DI-GMP PHOSPHODIESTERASE PDEF"/>
    <property type="match status" value="1"/>
</dbReference>
<gene>
    <name evidence="4" type="ORF">MD483_22000</name>
</gene>
<evidence type="ECO:0000313" key="4">
    <source>
        <dbReference type="EMBL" id="MCW8336485.1"/>
    </source>
</evidence>
<dbReference type="InterPro" id="IPR043128">
    <property type="entry name" value="Rev_trsase/Diguanyl_cyclase"/>
</dbReference>
<dbReference type="Gene3D" id="3.20.20.450">
    <property type="entry name" value="EAL domain"/>
    <property type="match status" value="1"/>
</dbReference>
<dbReference type="CDD" id="cd01948">
    <property type="entry name" value="EAL"/>
    <property type="match status" value="1"/>
</dbReference>
<dbReference type="PROSITE" id="PS50887">
    <property type="entry name" value="GGDEF"/>
    <property type="match status" value="1"/>
</dbReference>
<keyword evidence="1" id="KW-1133">Transmembrane helix</keyword>
<dbReference type="SUPFAM" id="SSF53850">
    <property type="entry name" value="Periplasmic binding protein-like II"/>
    <property type="match status" value="2"/>
</dbReference>
<feature type="transmembrane region" description="Helical" evidence="1">
    <location>
        <begin position="505"/>
        <end position="525"/>
    </location>
</feature>
<reference evidence="4" key="1">
    <citation type="submission" date="2022-02" db="EMBL/GenBank/DDBJ databases">
        <title>Vibrio sp. nov., a new bacterium isolated from Bohai sea, China.</title>
        <authorList>
            <person name="Yuan Y."/>
        </authorList>
    </citation>
    <scope>NUCLEOTIDE SEQUENCE</scope>
    <source>
        <strain evidence="4">DBSS07</strain>
    </source>
</reference>
<dbReference type="EMBL" id="JAKRRX010000256">
    <property type="protein sequence ID" value="MCW8336485.1"/>
    <property type="molecule type" value="Genomic_DNA"/>
</dbReference>
<dbReference type="InterPro" id="IPR035919">
    <property type="entry name" value="EAL_sf"/>
</dbReference>
<dbReference type="SUPFAM" id="SSF141868">
    <property type="entry name" value="EAL domain-like"/>
    <property type="match status" value="1"/>
</dbReference>
<dbReference type="Pfam" id="PF00990">
    <property type="entry name" value="GGDEF"/>
    <property type="match status" value="1"/>
</dbReference>